<evidence type="ECO:0000313" key="3">
    <source>
        <dbReference type="Proteomes" id="UP000824017"/>
    </source>
</evidence>
<gene>
    <name evidence="2" type="ORF">H9817_09190</name>
</gene>
<evidence type="ECO:0000313" key="2">
    <source>
        <dbReference type="EMBL" id="HIZ14083.1"/>
    </source>
</evidence>
<reference evidence="2" key="1">
    <citation type="journal article" date="2021" name="PeerJ">
        <title>Extensive microbial diversity within the chicken gut microbiome revealed by metagenomics and culture.</title>
        <authorList>
            <person name="Gilroy R."/>
            <person name="Ravi A."/>
            <person name="Getino M."/>
            <person name="Pursley I."/>
            <person name="Horton D.L."/>
            <person name="Alikhan N.F."/>
            <person name="Baker D."/>
            <person name="Gharbi K."/>
            <person name="Hall N."/>
            <person name="Watson M."/>
            <person name="Adriaenssens E.M."/>
            <person name="Foster-Nyarko E."/>
            <person name="Jarju S."/>
            <person name="Secka A."/>
            <person name="Antonio M."/>
            <person name="Oren A."/>
            <person name="Chaudhuri R.R."/>
            <person name="La Ragione R."/>
            <person name="Hildebrand F."/>
            <person name="Pallen M.J."/>
        </authorList>
    </citation>
    <scope>NUCLEOTIDE SEQUENCE</scope>
    <source>
        <strain evidence="2">ChiGjej1B1-13045</strain>
    </source>
</reference>
<dbReference type="EMBL" id="DXCD01000234">
    <property type="protein sequence ID" value="HIZ14083.1"/>
    <property type="molecule type" value="Genomic_DNA"/>
</dbReference>
<protein>
    <submittedName>
        <fullName evidence="2">PASTA domain-containing protein</fullName>
    </submittedName>
</protein>
<comment type="caution">
    <text evidence="2">The sequence shown here is derived from an EMBL/GenBank/DDBJ whole genome shotgun (WGS) entry which is preliminary data.</text>
</comment>
<reference evidence="2" key="2">
    <citation type="submission" date="2021-04" db="EMBL/GenBank/DDBJ databases">
        <authorList>
            <person name="Gilroy R."/>
        </authorList>
    </citation>
    <scope>NUCLEOTIDE SEQUENCE</scope>
    <source>
        <strain evidence="2">ChiGjej1B1-13045</strain>
    </source>
</reference>
<evidence type="ECO:0000259" key="1">
    <source>
        <dbReference type="PROSITE" id="PS51178"/>
    </source>
</evidence>
<dbReference type="PROSITE" id="PS51178">
    <property type="entry name" value="PASTA"/>
    <property type="match status" value="2"/>
</dbReference>
<dbReference type="Pfam" id="PF03793">
    <property type="entry name" value="PASTA"/>
    <property type="match status" value="2"/>
</dbReference>
<feature type="non-terminal residue" evidence="2">
    <location>
        <position position="1"/>
    </location>
</feature>
<feature type="domain" description="PASTA" evidence="1">
    <location>
        <begin position="1"/>
        <end position="44"/>
    </location>
</feature>
<dbReference type="Proteomes" id="UP000824017">
    <property type="component" value="Unassembled WGS sequence"/>
</dbReference>
<dbReference type="InterPro" id="IPR005543">
    <property type="entry name" value="PASTA_dom"/>
</dbReference>
<name>A0A9D2IK57_9FIRM</name>
<dbReference type="AlphaFoldDB" id="A0A9D2IK57"/>
<accession>A0A9D2IK57</accession>
<dbReference type="Gene3D" id="3.30.10.20">
    <property type="match status" value="2"/>
</dbReference>
<feature type="domain" description="PASTA" evidence="1">
    <location>
        <begin position="47"/>
        <end position="113"/>
    </location>
</feature>
<organism evidence="2 3">
    <name type="scientific">Candidatus Mediterraneibacter stercorigallinarum</name>
    <dbReference type="NCBI Taxonomy" id="2838686"/>
    <lineage>
        <taxon>Bacteria</taxon>
        <taxon>Bacillati</taxon>
        <taxon>Bacillota</taxon>
        <taxon>Clostridia</taxon>
        <taxon>Lachnospirales</taxon>
        <taxon>Lachnospiraceae</taxon>
        <taxon>Mediterraneibacter</taxon>
    </lineage>
</organism>
<sequence length="129" mass="13217">AVGLVGSASEDYSDSVAAGNVISQDPGNGTTVEKGSTVSYVVSLGGRTQTVDVPDILRSYPDTAEQLLSEAGLTAAYGGEQYSDYPAGTVCRVSPEVGVKVEKGTTIYYWVSLGSEPSGGGDQNGSEQE</sequence>
<proteinExistence type="predicted"/>
<dbReference type="CDD" id="cd06577">
    <property type="entry name" value="PASTA_pknB"/>
    <property type="match status" value="2"/>
</dbReference>